<proteinExistence type="predicted"/>
<name>A0A099KXL4_COLPS</name>
<accession>A0A099KXL4</accession>
<reference evidence="2 3" key="1">
    <citation type="submission" date="2014-08" db="EMBL/GenBank/DDBJ databases">
        <title>Genomic and Phenotypic Diversity of Colwellia psychrerythraea strains from Disparate Marine Basins.</title>
        <authorList>
            <person name="Techtmann S.M."/>
            <person name="Stelling S.C."/>
            <person name="Utturkar S.M."/>
            <person name="Alshibli N."/>
            <person name="Harris A."/>
            <person name="Brown S.D."/>
            <person name="Hazen T.C."/>
        </authorList>
    </citation>
    <scope>NUCLEOTIDE SEQUENCE [LARGE SCALE GENOMIC DNA]</scope>
    <source>
        <strain evidence="2 3">ND2E</strain>
    </source>
</reference>
<evidence type="ECO:0000259" key="1">
    <source>
        <dbReference type="PROSITE" id="PS50405"/>
    </source>
</evidence>
<dbReference type="Proteomes" id="UP000029843">
    <property type="component" value="Unassembled WGS sequence"/>
</dbReference>
<gene>
    <name evidence="2" type="ORF">ND2E_1771</name>
</gene>
<dbReference type="Gene3D" id="3.40.30.110">
    <property type="match status" value="2"/>
</dbReference>
<feature type="domain" description="GST C-terminal" evidence="1">
    <location>
        <begin position="115"/>
        <end position="244"/>
    </location>
</feature>
<dbReference type="PATRIC" id="fig|28229.4.peg.783"/>
<dbReference type="InterPro" id="IPR036249">
    <property type="entry name" value="Thioredoxin-like_sf"/>
</dbReference>
<evidence type="ECO:0000313" key="3">
    <source>
        <dbReference type="Proteomes" id="UP000029843"/>
    </source>
</evidence>
<dbReference type="EMBL" id="JQED01000005">
    <property type="protein sequence ID" value="KGJ94582.1"/>
    <property type="molecule type" value="Genomic_DNA"/>
</dbReference>
<organism evidence="2 3">
    <name type="scientific">Colwellia psychrerythraea</name>
    <name type="common">Vibrio psychroerythus</name>
    <dbReference type="NCBI Taxonomy" id="28229"/>
    <lineage>
        <taxon>Bacteria</taxon>
        <taxon>Pseudomonadati</taxon>
        <taxon>Pseudomonadota</taxon>
        <taxon>Gammaproteobacteria</taxon>
        <taxon>Alteromonadales</taxon>
        <taxon>Colwelliaceae</taxon>
        <taxon>Colwellia</taxon>
    </lineage>
</organism>
<evidence type="ECO:0000313" key="2">
    <source>
        <dbReference type="EMBL" id="KGJ94582.1"/>
    </source>
</evidence>
<dbReference type="InterPro" id="IPR004045">
    <property type="entry name" value="Glutathione_S-Trfase_N"/>
</dbReference>
<dbReference type="AlphaFoldDB" id="A0A099KXL4"/>
<dbReference type="OrthoDB" id="5791869at2"/>
<dbReference type="Pfam" id="PF13410">
    <property type="entry name" value="GST_C_2"/>
    <property type="match status" value="1"/>
</dbReference>
<protein>
    <recommendedName>
        <fullName evidence="1">GST C-terminal domain-containing protein</fullName>
    </recommendedName>
</protein>
<dbReference type="PROSITE" id="PS50405">
    <property type="entry name" value="GST_CTER"/>
    <property type="match status" value="1"/>
</dbReference>
<comment type="caution">
    <text evidence="2">The sequence shown here is derived from an EMBL/GenBank/DDBJ whole genome shotgun (WGS) entry which is preliminary data.</text>
</comment>
<dbReference type="SUPFAM" id="SSF52833">
    <property type="entry name" value="Thioredoxin-like"/>
    <property type="match status" value="1"/>
</dbReference>
<sequence length="308" mass="35092">MKIPILHRSLKSPYAQKTMLIMGYLNQSYLSFIAPKGIPRPIEEELVGEYSRRIPILQIGADLYCDSELIMKVLAEKNESDYLFNYPSFEEASKWIEKIEIHGNTSIFGSIKPLELVCAYFKNMPPNHAWKFISDRAKLGKTVKLPNADLPHEQKVNIAQKYLKEVDKQLSKQQFFLTCKMPTSVDFTAFTMIYYLDTINKLKLAEGLPNLHRWYKRMSSIGTGSFNEISGKECLEVARDASPMPIDSQYLNSSRIGQEITFTNKGFMAQMNSGVKGVVVGENDNVIILRRESPQVGVVHVHLPKLSY</sequence>
<dbReference type="Pfam" id="PF13417">
    <property type="entry name" value="GST_N_3"/>
    <property type="match status" value="1"/>
</dbReference>
<dbReference type="RefSeq" id="WP_033092518.1">
    <property type="nucleotide sequence ID" value="NZ_JQED01000005.1"/>
</dbReference>
<dbReference type="InterPro" id="IPR010987">
    <property type="entry name" value="Glutathione-S-Trfase_C-like"/>
</dbReference>
<dbReference type="InterPro" id="IPR036282">
    <property type="entry name" value="Glutathione-S-Trfase_C_sf"/>
</dbReference>
<dbReference type="SUPFAM" id="SSF47616">
    <property type="entry name" value="GST C-terminal domain-like"/>
    <property type="match status" value="1"/>
</dbReference>